<evidence type="ECO:0000313" key="4">
    <source>
        <dbReference type="Proteomes" id="UP001597180"/>
    </source>
</evidence>
<protein>
    <submittedName>
        <fullName evidence="3">DUF2680 domain-containing protein</fullName>
    </submittedName>
</protein>
<evidence type="ECO:0000313" key="3">
    <source>
        <dbReference type="EMBL" id="MFD1223237.1"/>
    </source>
</evidence>
<dbReference type="InterPro" id="IPR024485">
    <property type="entry name" value="DUF2680"/>
</dbReference>
<organism evidence="3 4">
    <name type="scientific">Paenibacillus vulneris</name>
    <dbReference type="NCBI Taxonomy" id="1133364"/>
    <lineage>
        <taxon>Bacteria</taxon>
        <taxon>Bacillati</taxon>
        <taxon>Bacillota</taxon>
        <taxon>Bacilli</taxon>
        <taxon>Bacillales</taxon>
        <taxon>Paenibacillaceae</taxon>
        <taxon>Paenibacillus</taxon>
    </lineage>
</organism>
<keyword evidence="2" id="KW-0732">Signal</keyword>
<name>A0ABW3US09_9BACL</name>
<feature type="region of interest" description="Disordered" evidence="1">
    <location>
        <begin position="31"/>
        <end position="69"/>
    </location>
</feature>
<dbReference type="Pfam" id="PF10925">
    <property type="entry name" value="DUF2680"/>
    <property type="match status" value="1"/>
</dbReference>
<dbReference type="Proteomes" id="UP001597180">
    <property type="component" value="Unassembled WGS sequence"/>
</dbReference>
<feature type="chain" id="PRO_5045851105" evidence="2">
    <location>
        <begin position="27"/>
        <end position="243"/>
    </location>
</feature>
<evidence type="ECO:0000256" key="2">
    <source>
        <dbReference type="SAM" id="SignalP"/>
    </source>
</evidence>
<comment type="caution">
    <text evidence="3">The sequence shown here is derived from an EMBL/GenBank/DDBJ whole genome shotgun (WGS) entry which is preliminary data.</text>
</comment>
<gene>
    <name evidence="3" type="ORF">ACFQ4B_24245</name>
</gene>
<feature type="compositionally biased region" description="Basic and acidic residues" evidence="1">
    <location>
        <begin position="50"/>
        <end position="69"/>
    </location>
</feature>
<evidence type="ECO:0000256" key="1">
    <source>
        <dbReference type="SAM" id="MobiDB-lite"/>
    </source>
</evidence>
<feature type="signal peptide" evidence="2">
    <location>
        <begin position="1"/>
        <end position="26"/>
    </location>
</feature>
<keyword evidence="4" id="KW-1185">Reference proteome</keyword>
<sequence length="243" mass="26704">MRSVHTNRVIVTSLAFTLLLSGVALSGSKQQAFADPSERTTLEQQGPTDQKQDRGEKGKEGKHLEKGERRAIPILEEAAAILNMDKAALSAALKEKSLVDIAKEKGISETDLISKLKAVRSGKIDEAVKAGKLTAEQAEKMKANMDKHLKFMVNHKGGFWHGKHGMKHKMLPAPDKLAAIIGISEDQLRAELKEGKSLAEIAAAKGMNKEQLVAKIKEEMTPWIEKMVEHKRGSLQEKSKEAK</sequence>
<reference evidence="4" key="1">
    <citation type="journal article" date="2019" name="Int. J. Syst. Evol. Microbiol.">
        <title>The Global Catalogue of Microorganisms (GCM) 10K type strain sequencing project: providing services to taxonomists for standard genome sequencing and annotation.</title>
        <authorList>
            <consortium name="The Broad Institute Genomics Platform"/>
            <consortium name="The Broad Institute Genome Sequencing Center for Infectious Disease"/>
            <person name="Wu L."/>
            <person name="Ma J."/>
        </authorList>
    </citation>
    <scope>NUCLEOTIDE SEQUENCE [LARGE SCALE GENOMIC DNA]</scope>
    <source>
        <strain evidence="4">CCUG 53270</strain>
    </source>
</reference>
<proteinExistence type="predicted"/>
<dbReference type="EMBL" id="JBHTLU010000034">
    <property type="protein sequence ID" value="MFD1223237.1"/>
    <property type="molecule type" value="Genomic_DNA"/>
</dbReference>
<dbReference type="RefSeq" id="WP_345590199.1">
    <property type="nucleotide sequence ID" value="NZ_BAABJG010000022.1"/>
</dbReference>
<accession>A0ABW3US09</accession>